<gene>
    <name evidence="1" type="ORF">FBT96_03485</name>
</gene>
<protein>
    <submittedName>
        <fullName evidence="1">Uncharacterized protein</fullName>
    </submittedName>
</protein>
<dbReference type="OrthoDB" id="8456421at2"/>
<comment type="caution">
    <text evidence="1">The sequence shown here is derived from an EMBL/GenBank/DDBJ whole genome shotgun (WGS) entry which is preliminary data.</text>
</comment>
<evidence type="ECO:0000313" key="1">
    <source>
        <dbReference type="EMBL" id="TKD25177.1"/>
    </source>
</evidence>
<organism evidence="1 2">
    <name type="scientific">Rhodobacter capsulatus</name>
    <name type="common">Rhodopseudomonas capsulata</name>
    <dbReference type="NCBI Taxonomy" id="1061"/>
    <lineage>
        <taxon>Bacteria</taxon>
        <taxon>Pseudomonadati</taxon>
        <taxon>Pseudomonadota</taxon>
        <taxon>Alphaproteobacteria</taxon>
        <taxon>Rhodobacterales</taxon>
        <taxon>Rhodobacter group</taxon>
        <taxon>Rhodobacter</taxon>
    </lineage>
</organism>
<reference evidence="1 2" key="1">
    <citation type="submission" date="2019-04" db="EMBL/GenBank/DDBJ databases">
        <title>Draft Whole-Genome sequence of the purple photosynthetic bacterium Rhodobacter capsulatus SP108 with an indigenous class A beta-lactamase.</title>
        <authorList>
            <person name="Robertson S."/>
            <person name="Meyer T.E."/>
            <person name="Kyndt J.A."/>
        </authorList>
    </citation>
    <scope>NUCLEOTIDE SEQUENCE [LARGE SCALE GENOMIC DNA]</scope>
    <source>
        <strain evidence="1 2">SP108</strain>
    </source>
</reference>
<evidence type="ECO:0000313" key="2">
    <source>
        <dbReference type="Proteomes" id="UP000310597"/>
    </source>
</evidence>
<dbReference type="EMBL" id="SWJZ01000011">
    <property type="protein sequence ID" value="TKD25177.1"/>
    <property type="molecule type" value="Genomic_DNA"/>
</dbReference>
<dbReference type="RefSeq" id="WP_136904969.1">
    <property type="nucleotide sequence ID" value="NZ_SWJZ01000011.1"/>
</dbReference>
<dbReference type="AlphaFoldDB" id="A0A4U1K1N7"/>
<dbReference type="Proteomes" id="UP000310597">
    <property type="component" value="Unassembled WGS sequence"/>
</dbReference>
<proteinExistence type="predicted"/>
<name>A0A4U1K1N7_RHOCA</name>
<accession>A0A4U1K1N7</accession>
<sequence>MNLIFSINFIGHDEWLDSGYDLNLAAGEVVTRDGELIGRWQVTDYDPNAEYGKEDGRYEFTPQGEDAATIIEEFACLDFRISRGFALSNITRAIRDWYDAENPDFPISSRRHPE</sequence>